<dbReference type="OrthoDB" id="9180899at2"/>
<dbReference type="EMBL" id="BBMN01000023">
    <property type="protein sequence ID" value="GAL08216.1"/>
    <property type="molecule type" value="Genomic_DNA"/>
</dbReference>
<organism evidence="7 9">
    <name type="scientific">Photobacterium aphoticum</name>
    <dbReference type="NCBI Taxonomy" id="754436"/>
    <lineage>
        <taxon>Bacteria</taxon>
        <taxon>Pseudomonadati</taxon>
        <taxon>Pseudomonadota</taxon>
        <taxon>Gammaproteobacteria</taxon>
        <taxon>Vibrionales</taxon>
        <taxon>Vibrionaceae</taxon>
        <taxon>Photobacterium</taxon>
    </lineage>
</organism>
<proteinExistence type="inferred from homology"/>
<dbReference type="InterPro" id="IPR050531">
    <property type="entry name" value="SdhE_FAD_assembly_factor"/>
</dbReference>
<dbReference type="GO" id="GO:0034552">
    <property type="term" value="P:respiratory chain complex II assembly"/>
    <property type="evidence" value="ECO:0007669"/>
    <property type="project" value="UniProtKB-ARBA"/>
</dbReference>
<reference evidence="8 10" key="2">
    <citation type="submission" date="2015-05" db="EMBL/GenBank/DDBJ databases">
        <title>Photobacterium galathea sp. nov.</title>
        <authorList>
            <person name="Machado H."/>
            <person name="Gram L."/>
        </authorList>
    </citation>
    <scope>NUCLEOTIDE SEQUENCE [LARGE SCALE GENOMIC DNA]</scope>
    <source>
        <strain evidence="8 10">DSM 25995</strain>
    </source>
</reference>
<evidence type="ECO:0000256" key="2">
    <source>
        <dbReference type="ARBA" id="ARBA00004496"/>
    </source>
</evidence>
<dbReference type="InterPro" id="IPR036714">
    <property type="entry name" value="SDH_sf"/>
</dbReference>
<reference evidence="7 9" key="1">
    <citation type="journal article" date="2014" name="Genome Announc.">
        <title>Draft Genome Sequences of Two Vibrionaceae Species, Vibrio ponticus C121 and Photobacterium aphoticum C119, Isolated as Coral Reef Microbiota.</title>
        <authorList>
            <person name="Al-saari N."/>
            <person name="Meirelles P.M."/>
            <person name="Mino S."/>
            <person name="Suda W."/>
            <person name="Oshima K."/>
            <person name="Hattori M."/>
            <person name="Ohkuma M."/>
            <person name="Thompson F.L."/>
            <person name="Gomez-Gil B."/>
            <person name="Sawabe T."/>
            <person name="Sawabe T."/>
        </authorList>
    </citation>
    <scope>NUCLEOTIDE SEQUENCE [LARGE SCALE GENOMIC DNA]</scope>
    <source>
        <strain evidence="7 9">JCM 19237</strain>
    </source>
</reference>
<evidence type="ECO:0000256" key="6">
    <source>
        <dbReference type="ARBA" id="ARBA00023186"/>
    </source>
</evidence>
<comment type="caution">
    <text evidence="7">The sequence shown here is derived from an EMBL/GenBank/DDBJ whole genome shotgun (WGS) entry which is preliminary data.</text>
</comment>
<keyword evidence="5" id="KW-0963">Cytoplasm</keyword>
<dbReference type="FunFam" id="1.10.150.250:FF:000001">
    <property type="entry name" value="FAD assembly factor SdhE"/>
    <property type="match status" value="1"/>
</dbReference>
<accession>A0A090QZ89</accession>
<dbReference type="STRING" id="754436.JCM19237_4449"/>
<dbReference type="PATRIC" id="fig|754436.4.peg.4189"/>
<keyword evidence="6" id="KW-0143">Chaperone</keyword>
<dbReference type="RefSeq" id="WP_047876232.1">
    <property type="nucleotide sequence ID" value="NZ_BMYC01000016.1"/>
</dbReference>
<comment type="similarity">
    <text evidence="3">Belongs to the SdhE FAD assembly factor family.</text>
</comment>
<dbReference type="Proteomes" id="UP000036426">
    <property type="component" value="Unassembled WGS sequence"/>
</dbReference>
<evidence type="ECO:0000256" key="4">
    <source>
        <dbReference type="ARBA" id="ARBA00019418"/>
    </source>
</evidence>
<evidence type="ECO:0000313" key="10">
    <source>
        <dbReference type="Proteomes" id="UP000036426"/>
    </source>
</evidence>
<dbReference type="PANTHER" id="PTHR39585">
    <property type="entry name" value="FAD ASSEMBLY FACTOR SDHE"/>
    <property type="match status" value="1"/>
</dbReference>
<evidence type="ECO:0000313" key="7">
    <source>
        <dbReference type="EMBL" id="GAL08216.1"/>
    </source>
</evidence>
<dbReference type="InterPro" id="IPR005631">
    <property type="entry name" value="SDH"/>
</dbReference>
<dbReference type="GO" id="GO:0006105">
    <property type="term" value="P:succinate metabolic process"/>
    <property type="evidence" value="ECO:0007669"/>
    <property type="project" value="TreeGrafter"/>
</dbReference>
<evidence type="ECO:0000313" key="8">
    <source>
        <dbReference type="EMBL" id="KLU99014.1"/>
    </source>
</evidence>
<evidence type="ECO:0000256" key="5">
    <source>
        <dbReference type="ARBA" id="ARBA00022490"/>
    </source>
</evidence>
<dbReference type="SUPFAM" id="SSF109910">
    <property type="entry name" value="YgfY-like"/>
    <property type="match status" value="1"/>
</dbReference>
<dbReference type="PANTHER" id="PTHR39585:SF1">
    <property type="entry name" value="FAD ASSEMBLY FACTOR SDHE"/>
    <property type="match status" value="1"/>
</dbReference>
<keyword evidence="10" id="KW-1185">Reference proteome</keyword>
<dbReference type="AlphaFoldDB" id="A0A090QZ89"/>
<gene>
    <name evidence="8" type="ORF">ABT58_19885</name>
    <name evidence="7" type="ORF">JCM19237_4449</name>
</gene>
<dbReference type="GO" id="GO:0005737">
    <property type="term" value="C:cytoplasm"/>
    <property type="evidence" value="ECO:0007669"/>
    <property type="project" value="UniProtKB-SubCell"/>
</dbReference>
<protein>
    <recommendedName>
        <fullName evidence="4">FAD assembly factor SdhE</fullName>
    </recommendedName>
</protein>
<dbReference type="Proteomes" id="UP000029227">
    <property type="component" value="Unassembled WGS sequence"/>
</dbReference>
<comment type="subcellular location">
    <subcellularLocation>
        <location evidence="2">Cytoplasm</location>
    </subcellularLocation>
</comment>
<name>A0A090QZ89_9GAMM</name>
<sequence length="86" mass="9917">MLSADEKARVKWACRRGMLELDVIIMPFFEECFDDLSESEQQDFIALLTCDDPDLFKWVMQHGRSDNPALAAMVDKIVAHNNSKLR</sequence>
<evidence type="ECO:0000256" key="1">
    <source>
        <dbReference type="ARBA" id="ARBA00003135"/>
    </source>
</evidence>
<dbReference type="Gene3D" id="1.10.150.250">
    <property type="entry name" value="Flavinator of succinate dehydrogenase"/>
    <property type="match status" value="1"/>
</dbReference>
<dbReference type="eggNOG" id="COG2938">
    <property type="taxonomic scope" value="Bacteria"/>
</dbReference>
<dbReference type="EMBL" id="LDOV01000040">
    <property type="protein sequence ID" value="KLU99014.1"/>
    <property type="molecule type" value="Genomic_DNA"/>
</dbReference>
<comment type="function">
    <text evidence="1">An FAD assembly protein, which accelerates covalent attachment of the cofactor into other proteins. Plays an essential role in the assembly of succinate dehydrogenase (SDH, respiratory complex II), an enzyme complex that is a component of both the tricarboxylic acid cycle and the electron transport chain, and which couples the oxidation of succinate to fumarate with the reduction of ubiquinone (coenzyme Q) to ubiquinol. Required for flavinylation (covalent attachment of FAD) of the flavoprotein subunit SdhA of SDH and other flavinylated proteins as well.</text>
</comment>
<evidence type="ECO:0000256" key="3">
    <source>
        <dbReference type="ARBA" id="ARBA00008571"/>
    </source>
</evidence>
<dbReference type="Pfam" id="PF03937">
    <property type="entry name" value="Sdh5"/>
    <property type="match status" value="1"/>
</dbReference>
<evidence type="ECO:0000313" key="9">
    <source>
        <dbReference type="Proteomes" id="UP000029227"/>
    </source>
</evidence>